<evidence type="ECO:0000313" key="3">
    <source>
        <dbReference type="EMBL" id="CAF1634874.1"/>
    </source>
</evidence>
<accession>A0A816DAQ4</accession>
<dbReference type="EMBL" id="CAJNOI010002273">
    <property type="protein sequence ID" value="CAF1467440.1"/>
    <property type="molecule type" value="Genomic_DNA"/>
</dbReference>
<gene>
    <name evidence="2" type="ORF">BJG266_LOCUS41327</name>
    <name evidence="3" type="ORF">QVE165_LOCUS58201</name>
</gene>
<name>A0A816DAQ4_9BILA</name>
<keyword evidence="1" id="KW-0812">Transmembrane</keyword>
<evidence type="ECO:0000313" key="4">
    <source>
        <dbReference type="Proteomes" id="UP000663832"/>
    </source>
</evidence>
<sequence>MLIGPALLGAGLGLISLKNPAIYIPLICVGGVLLILGFCIGICVSFSLGVLRLKRLRNAVDAESLKYSTKLPIPTKWHLNSYTTQRYIGRRSPTTITHYYIVIDIGNKVNSAVGSNRSKPDGNLNEPSSYIV</sequence>
<evidence type="ECO:0000256" key="1">
    <source>
        <dbReference type="SAM" id="Phobius"/>
    </source>
</evidence>
<keyword evidence="1" id="KW-0472">Membrane</keyword>
<protein>
    <submittedName>
        <fullName evidence="3">Uncharacterized protein</fullName>
    </submittedName>
</protein>
<comment type="caution">
    <text evidence="3">The sequence shown here is derived from an EMBL/GenBank/DDBJ whole genome shotgun (WGS) entry which is preliminary data.</text>
</comment>
<dbReference type="Proteomes" id="UP000663832">
    <property type="component" value="Unassembled WGS sequence"/>
</dbReference>
<dbReference type="AlphaFoldDB" id="A0A816DAQ4"/>
<keyword evidence="4" id="KW-1185">Reference proteome</keyword>
<dbReference type="EMBL" id="CAJNOM010002594">
    <property type="protein sequence ID" value="CAF1634874.1"/>
    <property type="molecule type" value="Genomic_DNA"/>
</dbReference>
<feature type="transmembrane region" description="Helical" evidence="1">
    <location>
        <begin position="22"/>
        <end position="48"/>
    </location>
</feature>
<keyword evidence="1" id="KW-1133">Transmembrane helix</keyword>
<dbReference type="Proteomes" id="UP000663877">
    <property type="component" value="Unassembled WGS sequence"/>
</dbReference>
<dbReference type="OrthoDB" id="10020587at2759"/>
<proteinExistence type="predicted"/>
<organism evidence="3 4">
    <name type="scientific">Adineta steineri</name>
    <dbReference type="NCBI Taxonomy" id="433720"/>
    <lineage>
        <taxon>Eukaryota</taxon>
        <taxon>Metazoa</taxon>
        <taxon>Spiralia</taxon>
        <taxon>Gnathifera</taxon>
        <taxon>Rotifera</taxon>
        <taxon>Eurotatoria</taxon>
        <taxon>Bdelloidea</taxon>
        <taxon>Adinetida</taxon>
        <taxon>Adinetidae</taxon>
        <taxon>Adineta</taxon>
    </lineage>
</organism>
<reference evidence="3" key="1">
    <citation type="submission" date="2021-02" db="EMBL/GenBank/DDBJ databases">
        <authorList>
            <person name="Nowell W R."/>
        </authorList>
    </citation>
    <scope>NUCLEOTIDE SEQUENCE</scope>
</reference>
<evidence type="ECO:0000313" key="2">
    <source>
        <dbReference type="EMBL" id="CAF1467440.1"/>
    </source>
</evidence>